<dbReference type="GO" id="GO:0047617">
    <property type="term" value="F:fatty acyl-CoA hydrolase activity"/>
    <property type="evidence" value="ECO:0007669"/>
    <property type="project" value="TreeGrafter"/>
</dbReference>
<dbReference type="InParanoid" id="A0A080WXM8"/>
<protein>
    <recommendedName>
        <fullName evidence="6">HotDog ACOT-type domain-containing protein</fullName>
    </recommendedName>
</protein>
<dbReference type="Gene3D" id="3.10.129.10">
    <property type="entry name" value="Hotdog Thioesterase"/>
    <property type="match status" value="2"/>
</dbReference>
<dbReference type="InterPro" id="IPR029069">
    <property type="entry name" value="HotDog_dom_sf"/>
</dbReference>
<evidence type="ECO:0000313" key="7">
    <source>
        <dbReference type="EMBL" id="KFL62758.1"/>
    </source>
</evidence>
<dbReference type="CDD" id="cd21886">
    <property type="entry name" value="SARAH_RASSF2-like"/>
    <property type="match status" value="1"/>
</dbReference>
<proteinExistence type="inferred from homology"/>
<organism evidence="7 8">
    <name type="scientific">Trichophyton rubrum (strain ATCC MYA-4607 / CBS 118892)</name>
    <name type="common">Athlete's foot fungus</name>
    <dbReference type="NCBI Taxonomy" id="559305"/>
    <lineage>
        <taxon>Eukaryota</taxon>
        <taxon>Fungi</taxon>
        <taxon>Dikarya</taxon>
        <taxon>Ascomycota</taxon>
        <taxon>Pezizomycotina</taxon>
        <taxon>Eurotiomycetes</taxon>
        <taxon>Eurotiomycetidae</taxon>
        <taxon>Onygenales</taxon>
        <taxon>Arthrodermataceae</taxon>
        <taxon>Trichophyton</taxon>
    </lineage>
</organism>
<evidence type="ECO:0000256" key="3">
    <source>
        <dbReference type="ARBA" id="ARBA00022801"/>
    </source>
</evidence>
<dbReference type="AlphaFoldDB" id="A0A080WXM8"/>
<evidence type="ECO:0000256" key="1">
    <source>
        <dbReference type="ARBA" id="ARBA00010458"/>
    </source>
</evidence>
<keyword evidence="3" id="KW-0378">Hydrolase</keyword>
<sequence length="567" mass="63910">MPYIEALTKSREEKGAGLTTGASDKARTGGPVQASNMTPKRMKDSYYRSILPLGKDPWLLDEYVNATGQIRLGSLLMDLDALAGVVSYRHAGDDVALVTAAVDRITIENPLKEICDLELSGQVTYSTGRSSMEVSLQVAKAPAEGEVVRTEDILITCAFTMVALDPKTKKPASVAPLLVETAEERRLFEKGEHNYNAKKDLRQRSLKTQTPNDEESDLIHAMWTKRAGREIPPELSGVSATNMKDTRLSAAQIMQPYDRNRHNFMIFGGYLLKQTFELAYCCAASFSRSRPTFLCLEPSTFDNPVPVGCVSYLNAVVSYTQDSPSTASTGQKFTRVQVRVDTTARNIDHGTSNPTGTFNYTFLVEGQHEVWPQTYDEFMIWVEARRNVENMNASLPSPDNVAIAYKEGATDVLVTPDSKDFFYVCLIHLKDKGFCSPLIDEEEVAAKKRKEEMDREIEKVKKQYEEKQRRKRDKEKDGEKTDDKKKADDEEESKKAEKERDDKIKSIQNAASPLDASTDDMPRIYSLHKNFYQMRVDRLKAIEKSKRDRQRLQNPSTFPSVPKTDLS</sequence>
<dbReference type="EMBL" id="GG700657">
    <property type="protein sequence ID" value="KFL62758.1"/>
    <property type="molecule type" value="Genomic_DNA"/>
</dbReference>
<dbReference type="InterPro" id="IPR013640">
    <property type="entry name" value="Vfa1"/>
</dbReference>
<dbReference type="STRING" id="559305.A0A080WXM8"/>
<keyword evidence="8" id="KW-1185">Reference proteome</keyword>
<dbReference type="VEuPathDB" id="FungiDB:TERG_12572"/>
<dbReference type="GeneID" id="10371471"/>
<feature type="domain" description="HotDog ACOT-type" evidence="6">
    <location>
        <begin position="49"/>
        <end position="167"/>
    </location>
</feature>
<feature type="region of interest" description="Disordered" evidence="5">
    <location>
        <begin position="542"/>
        <end position="567"/>
    </location>
</feature>
<keyword evidence="4" id="KW-0809">Transit peptide</keyword>
<feature type="domain" description="HotDog ACOT-type" evidence="6">
    <location>
        <begin position="244"/>
        <end position="368"/>
    </location>
</feature>
<gene>
    <name evidence="7" type="ORF">TERG_12572</name>
</gene>
<dbReference type="FunFam" id="3.10.129.10:FF:000038">
    <property type="entry name" value="Acyl-CoA thioester hydrolase"/>
    <property type="match status" value="1"/>
</dbReference>
<dbReference type="RefSeq" id="XP_003232019.2">
    <property type="nucleotide sequence ID" value="XM_003231971.2"/>
</dbReference>
<evidence type="ECO:0000256" key="5">
    <source>
        <dbReference type="SAM" id="MobiDB-lite"/>
    </source>
</evidence>
<dbReference type="InterPro" id="IPR033120">
    <property type="entry name" value="HOTDOG_ACOT"/>
</dbReference>
<dbReference type="HOGENOM" id="CLU_032862_1_0_1"/>
<feature type="compositionally biased region" description="Basic and acidic residues" evidence="5">
    <location>
        <begin position="463"/>
        <end position="505"/>
    </location>
</feature>
<dbReference type="PANTHER" id="PTHR12655:SF0">
    <property type="entry name" value="ACYL-COENZYME A THIOESTERASE 9, MITOCHONDRIAL"/>
    <property type="match status" value="1"/>
</dbReference>
<feature type="region of interest" description="Disordered" evidence="5">
    <location>
        <begin position="7"/>
        <end position="38"/>
    </location>
</feature>
<dbReference type="OrthoDB" id="331699at2759"/>
<reference evidence="8" key="1">
    <citation type="journal article" date="2012" name="MBio">
        <title>Comparative genome analysis of Trichophyton rubrum and related dermatophytes reveals candidate genes involved in infection.</title>
        <authorList>
            <person name="Martinez D.A."/>
            <person name="Oliver B.G."/>
            <person name="Graeser Y."/>
            <person name="Goldberg J.M."/>
            <person name="Li W."/>
            <person name="Martinez-Rossi N.M."/>
            <person name="Monod M."/>
            <person name="Shelest E."/>
            <person name="Barton R.C."/>
            <person name="Birch E."/>
            <person name="Brakhage A.A."/>
            <person name="Chen Z."/>
            <person name="Gurr S.J."/>
            <person name="Heiman D."/>
            <person name="Heitman J."/>
            <person name="Kosti I."/>
            <person name="Rossi A."/>
            <person name="Saif S."/>
            <person name="Samalova M."/>
            <person name="Saunders C.W."/>
            <person name="Shea T."/>
            <person name="Summerbell R.C."/>
            <person name="Xu J."/>
            <person name="Young S."/>
            <person name="Zeng Q."/>
            <person name="Birren B.W."/>
            <person name="Cuomo C.A."/>
            <person name="White T.C."/>
        </authorList>
    </citation>
    <scope>NUCLEOTIDE SEQUENCE [LARGE SCALE GENOMIC DNA]</scope>
    <source>
        <strain evidence="8">ATCC MYA-4607 / CBS 118892</strain>
    </source>
</reference>
<dbReference type="GO" id="GO:0006637">
    <property type="term" value="P:acyl-CoA metabolic process"/>
    <property type="evidence" value="ECO:0007669"/>
    <property type="project" value="TreeGrafter"/>
</dbReference>
<accession>A0A080WXM8</accession>
<comment type="similarity">
    <text evidence="1">Belongs to the acyl coenzyme A hydrolase family.</text>
</comment>
<dbReference type="FunFam" id="3.10.129.10:FF:000032">
    <property type="entry name" value="Acyl-CoA thioester hydrolase"/>
    <property type="match status" value="1"/>
</dbReference>
<dbReference type="GO" id="GO:0005739">
    <property type="term" value="C:mitochondrion"/>
    <property type="evidence" value="ECO:0007669"/>
    <property type="project" value="TreeGrafter"/>
</dbReference>
<feature type="region of interest" description="Disordered" evidence="5">
    <location>
        <begin position="463"/>
        <end position="521"/>
    </location>
</feature>
<evidence type="ECO:0000256" key="2">
    <source>
        <dbReference type="ARBA" id="ARBA00022737"/>
    </source>
</evidence>
<evidence type="ECO:0000256" key="4">
    <source>
        <dbReference type="ARBA" id="ARBA00022946"/>
    </source>
</evidence>
<dbReference type="eggNOG" id="KOG2763">
    <property type="taxonomic scope" value="Eukaryota"/>
</dbReference>
<dbReference type="Pfam" id="PF08432">
    <property type="entry name" value="Vfa1"/>
    <property type="match status" value="1"/>
</dbReference>
<dbReference type="OMA" id="RAESHNA"/>
<name>A0A080WXM8_TRIRC</name>
<dbReference type="CDD" id="cd03442">
    <property type="entry name" value="BFIT_BACH"/>
    <property type="match status" value="2"/>
</dbReference>
<keyword evidence="2" id="KW-0677">Repeat</keyword>
<dbReference type="PANTHER" id="PTHR12655">
    <property type="entry name" value="ACYL-COA THIOESTERASE"/>
    <property type="match status" value="1"/>
</dbReference>
<evidence type="ECO:0000313" key="8">
    <source>
        <dbReference type="Proteomes" id="UP000008864"/>
    </source>
</evidence>
<dbReference type="PROSITE" id="PS51770">
    <property type="entry name" value="HOTDOG_ACOT"/>
    <property type="match status" value="2"/>
</dbReference>
<dbReference type="Proteomes" id="UP000008864">
    <property type="component" value="Unassembled WGS sequence"/>
</dbReference>
<dbReference type="SUPFAM" id="SSF54637">
    <property type="entry name" value="Thioesterase/thiol ester dehydrase-isomerase"/>
    <property type="match status" value="2"/>
</dbReference>
<evidence type="ECO:0000259" key="6">
    <source>
        <dbReference type="PROSITE" id="PS51770"/>
    </source>
</evidence>